<dbReference type="HOGENOM" id="CLU_595843_0_0_1"/>
<dbReference type="InParanoid" id="J9DU72"/>
<evidence type="ECO:0000313" key="1">
    <source>
        <dbReference type="EMBL" id="EJW04847.1"/>
    </source>
</evidence>
<comment type="caution">
    <text evidence="1">The sequence shown here is derived from an EMBL/GenBank/DDBJ whole genome shotgun (WGS) entry which is preliminary data.</text>
</comment>
<protein>
    <submittedName>
        <fullName evidence="1">Uncharacterized protein</fullName>
    </submittedName>
</protein>
<accession>J9DU72</accession>
<reference evidence="1 2" key="1">
    <citation type="submission" date="2011-08" db="EMBL/GenBank/DDBJ databases">
        <authorList>
            <person name="Liu Z.J."/>
            <person name="Shi F.L."/>
            <person name="Lu J.Q."/>
            <person name="Li M."/>
            <person name="Wang Z.L."/>
        </authorList>
    </citation>
    <scope>NUCLEOTIDE SEQUENCE [LARGE SCALE GENOMIC DNA]</scope>
    <source>
        <strain evidence="1 2">USNM 41457</strain>
    </source>
</reference>
<reference evidence="2" key="2">
    <citation type="submission" date="2015-07" db="EMBL/GenBank/DDBJ databases">
        <title>Contrasting host-pathogen interactions and genome evolution in two generalist and specialist microsporidian pathogens of mosquitoes.</title>
        <authorList>
            <consortium name="The Broad Institute Genomics Platform"/>
            <consortium name="The Broad Institute Genome Sequencing Center for Infectious Disease"/>
            <person name="Cuomo C.A."/>
            <person name="Sanscrainte N.D."/>
            <person name="Goldberg J.M."/>
            <person name="Heiman D."/>
            <person name="Young S."/>
            <person name="Zeng Q."/>
            <person name="Becnel J.J."/>
            <person name="Birren B.W."/>
        </authorList>
    </citation>
    <scope>NUCLEOTIDE SEQUENCE [LARGE SCALE GENOMIC DNA]</scope>
    <source>
        <strain evidence="2">USNM 41457</strain>
    </source>
</reference>
<sequence>MALGEINNFRNSKNEALLEFKIYFKKSIIEKFLSQQFLVFNSLIEGFESKSMPELKNSLKILIQEIIKIFVEKIYTEKIEMISTLNDNQKSQSMLEFQNLLESLIREKVKIFFENKEILELLKAVTSSESVESESFLKLKISIEKVIQDKLMVLVKSLEFSEIADFSKLIECVLSTKLKKVDTNIEKLFVETSVKIKTLLKKEEFKEIIKKIEGVLHVKNFRKLQIEKEISKFFVEACTSNKNLDEHKFSEFGYSHKNDIQEEIKKLIEDTIIRELNQFNASNSKFIKSSEDLRRSMEPVESKKTLYILVFKELENLGISIQNILSEPLEIFDKSIYENNLLEINSLEKLSGVKTKFMGKKSEKSKIFLKEIISNYQDNQETKKKKSSVKNIGDKEEKLEDFLLVKYFDILVIRIQREFKISTFFLGHSQHFGSLCNMLHKIEFLLNFLYSEIEIHLEL</sequence>
<dbReference type="VEuPathDB" id="MicrosporidiaDB:EDEG_00961"/>
<keyword evidence="2" id="KW-1185">Reference proteome</keyword>
<dbReference type="Proteomes" id="UP000003163">
    <property type="component" value="Unassembled WGS sequence"/>
</dbReference>
<gene>
    <name evidence="1" type="ORF">EDEG_00961</name>
</gene>
<proteinExistence type="predicted"/>
<dbReference type="AlphaFoldDB" id="J9DU72"/>
<dbReference type="EMBL" id="AFBI03000012">
    <property type="protein sequence ID" value="EJW04847.1"/>
    <property type="molecule type" value="Genomic_DNA"/>
</dbReference>
<evidence type="ECO:0000313" key="2">
    <source>
        <dbReference type="Proteomes" id="UP000003163"/>
    </source>
</evidence>
<name>J9DU72_EDHAE</name>
<organism evidence="1 2">
    <name type="scientific">Edhazardia aedis (strain USNM 41457)</name>
    <name type="common">Microsporidian parasite</name>
    <dbReference type="NCBI Taxonomy" id="1003232"/>
    <lineage>
        <taxon>Eukaryota</taxon>
        <taxon>Fungi</taxon>
        <taxon>Fungi incertae sedis</taxon>
        <taxon>Microsporidia</taxon>
        <taxon>Edhazardia</taxon>
    </lineage>
</organism>